<evidence type="ECO:0000313" key="2">
    <source>
        <dbReference type="Proteomes" id="UP000578112"/>
    </source>
</evidence>
<protein>
    <recommendedName>
        <fullName evidence="3">Winged helix DNA-binding domain-containing protein</fullName>
    </recommendedName>
</protein>
<accession>A0A7W7I6X4</accession>
<keyword evidence="2" id="KW-1185">Reference proteome</keyword>
<dbReference type="Pfam" id="PF06224">
    <property type="entry name" value="AlkZ-like"/>
    <property type="match status" value="1"/>
</dbReference>
<dbReference type="PANTHER" id="PTHR38479">
    <property type="entry name" value="LMO0824 PROTEIN"/>
    <property type="match status" value="1"/>
</dbReference>
<dbReference type="InterPro" id="IPR009351">
    <property type="entry name" value="AlkZ-like"/>
</dbReference>
<comment type="caution">
    <text evidence="1">The sequence shown here is derived from an EMBL/GenBank/DDBJ whole genome shotgun (WGS) entry which is preliminary data.</text>
</comment>
<sequence>MRLTWDDVSSRRLARHHLTDGDRAGDPAAAAAGALGIHAQVMSAAEVSIGIRTGGVTRAGVRDALWAAASEPPAAECSLIKSRGPRGTVHLLAAADLPMWTGALQAVPAGASPFAPGVRMTGTQTDQVVAAISDAVAVADAPLTVDELTAAIVVRAGPWAGERVMPAFQDLWPRWRQAEAAAMNRGAMCFGPDRARRATYMSPARRIAGFRPAPVDEALATLVTRYLRTYGPATPAHFARWLGASPAWAAGLFTRFAGLIEPVDFDGVEAWVALGDTTFEGRRYGGLRLLPYFDAYLIGCSPRATLFPGRAGERALTNGQAGNVPALLVDGVVAGVWHQRRSGRRIAVTVEPFVPLGARLLRLLDAEVDRIAEILEGRAELTVGPVTVGPHA</sequence>
<dbReference type="EMBL" id="JACHNH010000001">
    <property type="protein sequence ID" value="MBB4767253.1"/>
    <property type="molecule type" value="Genomic_DNA"/>
</dbReference>
<gene>
    <name evidence="1" type="ORF">BJ971_007809</name>
</gene>
<dbReference type="AlphaFoldDB" id="A0A7W7I6X4"/>
<dbReference type="RefSeq" id="WP_239087789.1">
    <property type="nucleotide sequence ID" value="NZ_BOMK01000070.1"/>
</dbReference>
<evidence type="ECO:0000313" key="1">
    <source>
        <dbReference type="EMBL" id="MBB4767253.1"/>
    </source>
</evidence>
<dbReference type="PANTHER" id="PTHR38479:SF2">
    <property type="entry name" value="WINGED HELIX DNA-BINDING DOMAIN-CONTAINING PROTEIN"/>
    <property type="match status" value="1"/>
</dbReference>
<organism evidence="1 2">
    <name type="scientific">Actinoplanes digitatis</name>
    <dbReference type="NCBI Taxonomy" id="1868"/>
    <lineage>
        <taxon>Bacteria</taxon>
        <taxon>Bacillati</taxon>
        <taxon>Actinomycetota</taxon>
        <taxon>Actinomycetes</taxon>
        <taxon>Micromonosporales</taxon>
        <taxon>Micromonosporaceae</taxon>
        <taxon>Actinoplanes</taxon>
    </lineage>
</organism>
<name>A0A7W7I6X4_9ACTN</name>
<reference evidence="1 2" key="1">
    <citation type="submission" date="2020-08" db="EMBL/GenBank/DDBJ databases">
        <title>Sequencing the genomes of 1000 actinobacteria strains.</title>
        <authorList>
            <person name="Klenk H.-P."/>
        </authorList>
    </citation>
    <scope>NUCLEOTIDE SEQUENCE [LARGE SCALE GENOMIC DNA]</scope>
    <source>
        <strain evidence="1 2">DSM 43149</strain>
    </source>
</reference>
<evidence type="ECO:0008006" key="3">
    <source>
        <dbReference type="Google" id="ProtNLM"/>
    </source>
</evidence>
<dbReference type="Proteomes" id="UP000578112">
    <property type="component" value="Unassembled WGS sequence"/>
</dbReference>
<proteinExistence type="predicted"/>